<evidence type="ECO:0000313" key="1">
    <source>
        <dbReference type="EMBL" id="KKO73881.1"/>
    </source>
</evidence>
<dbReference type="Proteomes" id="UP000034350">
    <property type="component" value="Unassembled WGS sequence"/>
</dbReference>
<dbReference type="EMBL" id="JPQZ01000189">
    <property type="protein sequence ID" value="KKO73881.1"/>
    <property type="molecule type" value="Genomic_DNA"/>
</dbReference>
<proteinExistence type="predicted"/>
<name>A0A0F9W822_9MICR</name>
<sequence>MCSKKNDIKNIKLKNTHFSNLNNCLKVKYNYNGDKLDLAKLNKEHRKSLYINIK</sequence>
<comment type="caution">
    <text evidence="1">The sequence shown here is derived from an EMBL/GenBank/DDBJ whole genome shotgun (WGS) entry which is preliminary data.</text>
</comment>
<evidence type="ECO:0000313" key="2">
    <source>
        <dbReference type="Proteomes" id="UP000034350"/>
    </source>
</evidence>
<dbReference type="VEuPathDB" id="MicrosporidiaDB:AAJ76_1890003945"/>
<organism evidence="1 2">
    <name type="scientific">Vairimorpha ceranae</name>
    <dbReference type="NCBI Taxonomy" id="40302"/>
    <lineage>
        <taxon>Eukaryota</taxon>
        <taxon>Fungi</taxon>
        <taxon>Fungi incertae sedis</taxon>
        <taxon>Microsporidia</taxon>
        <taxon>Nosematidae</taxon>
        <taxon>Vairimorpha</taxon>
    </lineage>
</organism>
<accession>A0A0F9W822</accession>
<protein>
    <submittedName>
        <fullName evidence="1">Uncharacterized protein</fullName>
    </submittedName>
</protein>
<gene>
    <name evidence="1" type="ORF">AAJ76_1890003945</name>
</gene>
<dbReference type="GeneID" id="36319248"/>
<dbReference type="AlphaFoldDB" id="A0A0F9W822"/>
<reference evidence="1 2" key="1">
    <citation type="journal article" date="2015" name="Environ. Microbiol.">
        <title>Genome analyses suggest the presence of polyploidy and recent human-driven expansions in eight global populations of the honeybee pathogen Nosema ceranae.</title>
        <authorList>
            <person name="Pelin A."/>
            <person name="Selman M."/>
            <person name="Aris-Brosou S."/>
            <person name="Farinelli L."/>
            <person name="Corradi N."/>
        </authorList>
    </citation>
    <scope>NUCLEOTIDE SEQUENCE [LARGE SCALE GENOMIC DNA]</scope>
    <source>
        <strain evidence="1 2">PA08 1199</strain>
    </source>
</reference>
<dbReference type="RefSeq" id="XP_024329623.1">
    <property type="nucleotide sequence ID" value="XM_024474332.1"/>
</dbReference>
<keyword evidence="2" id="KW-1185">Reference proteome</keyword>